<dbReference type="Pfam" id="PF00249">
    <property type="entry name" value="Myb_DNA-binding"/>
    <property type="match status" value="1"/>
</dbReference>
<protein>
    <recommendedName>
        <fullName evidence="6">HTH myb-type domain-containing protein</fullName>
    </recommendedName>
</protein>
<dbReference type="InterPro" id="IPR009057">
    <property type="entry name" value="Homeodomain-like_sf"/>
</dbReference>
<sequence length="385" mass="41475">MTMVRTVVGRERSGGVRQYNRSKVPRLRWTPDLHHCFVHAIHKLGGQDKATPKRVLQLMGVGGLTISHVKSHLQMYRNMRNDLGIMQGSMQEHRADQEHIYGGMHLGVCTDVQQCDHECSICHSPKPREEPMLMLHPQLKRQPKPNSRTETEEDGSASPKSLLLRGPAAGICEGDGSSPRLRLAAAAAGGCYYDNYMLMRMVQAEAGVVEPRWLPTGIKQRRRPRHEADDAGVFAARAPPSSSSSSSDELFTFLGFVVAPGPAACCRGSSSHDHHHHPFEALPTHNIFPTTNRLPCSLQVPGNGVVVRRRGANSPAPSSVASDHVGGCSLSLSLALDTGSSSSHGGGQCCTYSAEEGSLLSPATSSSGSRISLDLSLSTLDPSLN</sequence>
<dbReference type="EMBL" id="JACEFO010000138">
    <property type="protein sequence ID" value="KAF8780484.1"/>
    <property type="molecule type" value="Genomic_DNA"/>
</dbReference>
<organism evidence="7 8">
    <name type="scientific">Digitaria exilis</name>
    <dbReference type="NCBI Taxonomy" id="1010633"/>
    <lineage>
        <taxon>Eukaryota</taxon>
        <taxon>Viridiplantae</taxon>
        <taxon>Streptophyta</taxon>
        <taxon>Embryophyta</taxon>
        <taxon>Tracheophyta</taxon>
        <taxon>Spermatophyta</taxon>
        <taxon>Magnoliopsida</taxon>
        <taxon>Liliopsida</taxon>
        <taxon>Poales</taxon>
        <taxon>Poaceae</taxon>
        <taxon>PACMAD clade</taxon>
        <taxon>Panicoideae</taxon>
        <taxon>Panicodae</taxon>
        <taxon>Paniceae</taxon>
        <taxon>Anthephorinae</taxon>
        <taxon>Digitaria</taxon>
    </lineage>
</organism>
<proteinExistence type="predicted"/>
<evidence type="ECO:0000313" key="7">
    <source>
        <dbReference type="EMBL" id="KAF8780484.1"/>
    </source>
</evidence>
<gene>
    <name evidence="7" type="ORF">HU200_001609</name>
</gene>
<dbReference type="PANTHER" id="PTHR31314">
    <property type="entry name" value="MYB FAMILY TRANSCRIPTION FACTOR PHL7-LIKE"/>
    <property type="match status" value="1"/>
</dbReference>
<dbReference type="InterPro" id="IPR006447">
    <property type="entry name" value="Myb_dom_plants"/>
</dbReference>
<evidence type="ECO:0000259" key="6">
    <source>
        <dbReference type="PROSITE" id="PS51294"/>
    </source>
</evidence>
<evidence type="ECO:0000313" key="8">
    <source>
        <dbReference type="Proteomes" id="UP000636709"/>
    </source>
</evidence>
<dbReference type="NCBIfam" id="TIGR01557">
    <property type="entry name" value="myb_SHAQKYF"/>
    <property type="match status" value="1"/>
</dbReference>
<comment type="caution">
    <text evidence="7">The sequence shown here is derived from an EMBL/GenBank/DDBJ whole genome shotgun (WGS) entry which is preliminary data.</text>
</comment>
<dbReference type="GO" id="GO:0003700">
    <property type="term" value="F:DNA-binding transcription factor activity"/>
    <property type="evidence" value="ECO:0007669"/>
    <property type="project" value="InterPro"/>
</dbReference>
<keyword evidence="2" id="KW-0238">DNA-binding</keyword>
<evidence type="ECO:0000256" key="1">
    <source>
        <dbReference type="ARBA" id="ARBA00023015"/>
    </source>
</evidence>
<evidence type="ECO:0000256" key="3">
    <source>
        <dbReference type="ARBA" id="ARBA00023163"/>
    </source>
</evidence>
<dbReference type="PROSITE" id="PS51294">
    <property type="entry name" value="HTH_MYB"/>
    <property type="match status" value="1"/>
</dbReference>
<dbReference type="OrthoDB" id="551907at2759"/>
<evidence type="ECO:0000256" key="4">
    <source>
        <dbReference type="ARBA" id="ARBA00023242"/>
    </source>
</evidence>
<feature type="region of interest" description="Disordered" evidence="5">
    <location>
        <begin position="136"/>
        <end position="162"/>
    </location>
</feature>
<dbReference type="AlphaFoldDB" id="A0A835FYQ4"/>
<keyword evidence="3" id="KW-0804">Transcription</keyword>
<name>A0A835FYQ4_9POAL</name>
<evidence type="ECO:0000256" key="2">
    <source>
        <dbReference type="ARBA" id="ARBA00023125"/>
    </source>
</evidence>
<accession>A0A835FYQ4</accession>
<feature type="domain" description="HTH myb-type" evidence="6">
    <location>
        <begin position="21"/>
        <end position="81"/>
    </location>
</feature>
<keyword evidence="8" id="KW-1185">Reference proteome</keyword>
<dbReference type="PANTHER" id="PTHR31314:SF188">
    <property type="entry name" value="TRANSCRIPTION FACTOR KAN2 ISOFORM X1-RELATED"/>
    <property type="match status" value="1"/>
</dbReference>
<dbReference type="Gene3D" id="1.10.10.60">
    <property type="entry name" value="Homeodomain-like"/>
    <property type="match status" value="1"/>
</dbReference>
<dbReference type="Proteomes" id="UP000636709">
    <property type="component" value="Unassembled WGS sequence"/>
</dbReference>
<dbReference type="GO" id="GO:0003677">
    <property type="term" value="F:DNA binding"/>
    <property type="evidence" value="ECO:0007669"/>
    <property type="project" value="UniProtKB-KW"/>
</dbReference>
<dbReference type="SUPFAM" id="SSF46689">
    <property type="entry name" value="Homeodomain-like"/>
    <property type="match status" value="1"/>
</dbReference>
<keyword evidence="4" id="KW-0539">Nucleus</keyword>
<dbReference type="InterPro" id="IPR001005">
    <property type="entry name" value="SANT/Myb"/>
</dbReference>
<evidence type="ECO:0000256" key="5">
    <source>
        <dbReference type="SAM" id="MobiDB-lite"/>
    </source>
</evidence>
<dbReference type="FunFam" id="1.10.10.60:FF:000002">
    <property type="entry name" value="Myb family transcription factor"/>
    <property type="match status" value="1"/>
</dbReference>
<reference evidence="7" key="1">
    <citation type="submission" date="2020-07" db="EMBL/GenBank/DDBJ databases">
        <title>Genome sequence and genetic diversity analysis of an under-domesticated orphan crop, white fonio (Digitaria exilis).</title>
        <authorList>
            <person name="Bennetzen J.L."/>
            <person name="Chen S."/>
            <person name="Ma X."/>
            <person name="Wang X."/>
            <person name="Yssel A.E.J."/>
            <person name="Chaluvadi S.R."/>
            <person name="Johnson M."/>
            <person name="Gangashetty P."/>
            <person name="Hamidou F."/>
            <person name="Sanogo M.D."/>
            <person name="Zwaenepoel A."/>
            <person name="Wallace J."/>
            <person name="Van De Peer Y."/>
            <person name="Van Deynze A."/>
        </authorList>
    </citation>
    <scope>NUCLEOTIDE SEQUENCE</scope>
    <source>
        <tissue evidence="7">Leaves</tissue>
    </source>
</reference>
<keyword evidence="1" id="KW-0805">Transcription regulation</keyword>
<dbReference type="InterPro" id="IPR017930">
    <property type="entry name" value="Myb_dom"/>
</dbReference>
<dbReference type="InterPro" id="IPR046955">
    <property type="entry name" value="PHR1-like"/>
</dbReference>